<dbReference type="InterPro" id="IPR047565">
    <property type="entry name" value="Alpha-macroglob_thiol-ester_cl"/>
</dbReference>
<dbReference type="FunFam" id="2.60.40.1930:FF:000001">
    <property type="entry name" value="CD109 isoform 3"/>
    <property type="match status" value="1"/>
</dbReference>
<accession>A0A3B3QD93</accession>
<dbReference type="Gene3D" id="2.60.120.1540">
    <property type="match status" value="1"/>
</dbReference>
<dbReference type="InterPro" id="IPR014756">
    <property type="entry name" value="Ig_E-set"/>
</dbReference>
<dbReference type="InterPro" id="IPR019742">
    <property type="entry name" value="MacrogloblnA2_CS"/>
</dbReference>
<organism evidence="12 13">
    <name type="scientific">Paramormyrops kingsleyae</name>
    <dbReference type="NCBI Taxonomy" id="1676925"/>
    <lineage>
        <taxon>Eukaryota</taxon>
        <taxon>Metazoa</taxon>
        <taxon>Chordata</taxon>
        <taxon>Craniata</taxon>
        <taxon>Vertebrata</taxon>
        <taxon>Euteleostomi</taxon>
        <taxon>Actinopterygii</taxon>
        <taxon>Neopterygii</taxon>
        <taxon>Teleostei</taxon>
        <taxon>Osteoglossocephala</taxon>
        <taxon>Osteoglossomorpha</taxon>
        <taxon>Osteoglossiformes</taxon>
        <taxon>Mormyridae</taxon>
        <taxon>Paramormyrops</taxon>
    </lineage>
</organism>
<dbReference type="SMART" id="SM01360">
    <property type="entry name" value="A2M"/>
    <property type="match status" value="1"/>
</dbReference>
<dbReference type="SMART" id="SM01419">
    <property type="entry name" value="Thiol-ester_cl"/>
    <property type="match status" value="1"/>
</dbReference>
<dbReference type="CDD" id="cd02897">
    <property type="entry name" value="A2M_2"/>
    <property type="match status" value="1"/>
</dbReference>
<keyword evidence="8" id="KW-0325">Glycoprotein</keyword>
<keyword evidence="6" id="KW-0722">Serine protease inhibitor</keyword>
<dbReference type="Gene3D" id="2.60.40.10">
    <property type="entry name" value="Immunoglobulins"/>
    <property type="match status" value="2"/>
</dbReference>
<keyword evidence="13" id="KW-1185">Reference proteome</keyword>
<dbReference type="SMART" id="SM01361">
    <property type="entry name" value="A2M_recep"/>
    <property type="match status" value="1"/>
</dbReference>
<protein>
    <recommendedName>
        <fullName evidence="14">CD109 molecule</fullName>
    </recommendedName>
</protein>
<dbReference type="Pfam" id="PF00207">
    <property type="entry name" value="A2M"/>
    <property type="match status" value="1"/>
</dbReference>
<proteinExistence type="inferred from homology"/>
<dbReference type="Pfam" id="PF01835">
    <property type="entry name" value="MG2"/>
    <property type="match status" value="1"/>
</dbReference>
<evidence type="ECO:0008006" key="14">
    <source>
        <dbReference type="Google" id="ProtNLM"/>
    </source>
</evidence>
<dbReference type="Gene3D" id="1.50.10.20">
    <property type="match status" value="1"/>
</dbReference>
<dbReference type="InterPro" id="IPR008930">
    <property type="entry name" value="Terpenoid_cyclase/PrenylTrfase"/>
</dbReference>
<evidence type="ECO:0000256" key="5">
    <source>
        <dbReference type="ARBA" id="ARBA00022729"/>
    </source>
</evidence>
<evidence type="ECO:0000256" key="1">
    <source>
        <dbReference type="ARBA" id="ARBA00004613"/>
    </source>
</evidence>
<dbReference type="SMART" id="SM01359">
    <property type="entry name" value="A2M_N_2"/>
    <property type="match status" value="1"/>
</dbReference>
<dbReference type="InterPro" id="IPR002890">
    <property type="entry name" value="MG2"/>
</dbReference>
<dbReference type="InterPro" id="IPR050473">
    <property type="entry name" value="A2M/Complement_sys"/>
</dbReference>
<dbReference type="Pfam" id="PF17791">
    <property type="entry name" value="MG3"/>
    <property type="match status" value="1"/>
</dbReference>
<reference evidence="12" key="2">
    <citation type="submission" date="2025-09" db="UniProtKB">
        <authorList>
            <consortium name="Ensembl"/>
        </authorList>
    </citation>
    <scope>IDENTIFICATION</scope>
</reference>
<dbReference type="InterPro" id="IPR011625">
    <property type="entry name" value="A2M_N_BRD"/>
</dbReference>
<evidence type="ECO:0000256" key="7">
    <source>
        <dbReference type="ARBA" id="ARBA00023157"/>
    </source>
</evidence>
<dbReference type="GO" id="GO:0005615">
    <property type="term" value="C:extracellular space"/>
    <property type="evidence" value="ECO:0007669"/>
    <property type="project" value="InterPro"/>
</dbReference>
<feature type="domain" description="Alpha-macroglobulin receptor-binding" evidence="11">
    <location>
        <begin position="1233"/>
        <end position="1321"/>
    </location>
</feature>
<dbReference type="SUPFAM" id="SSF81296">
    <property type="entry name" value="E set domains"/>
    <property type="match status" value="1"/>
</dbReference>
<dbReference type="GeneTree" id="ENSGT00940000162996"/>
<evidence type="ECO:0000313" key="13">
    <source>
        <dbReference type="Proteomes" id="UP000261540"/>
    </source>
</evidence>
<dbReference type="Pfam" id="PF17789">
    <property type="entry name" value="MG4"/>
    <property type="match status" value="1"/>
</dbReference>
<dbReference type="GO" id="GO:0007399">
    <property type="term" value="P:nervous system development"/>
    <property type="evidence" value="ECO:0007669"/>
    <property type="project" value="UniProtKB-ARBA"/>
</dbReference>
<dbReference type="Gene3D" id="6.20.50.160">
    <property type="match status" value="1"/>
</dbReference>
<evidence type="ECO:0000256" key="4">
    <source>
        <dbReference type="ARBA" id="ARBA00022690"/>
    </source>
</evidence>
<dbReference type="InterPro" id="IPR041555">
    <property type="entry name" value="MG3"/>
</dbReference>
<dbReference type="PANTHER" id="PTHR11412">
    <property type="entry name" value="MACROGLOBULIN / COMPLEMENT"/>
    <property type="match status" value="1"/>
</dbReference>
<evidence type="ECO:0000259" key="11">
    <source>
        <dbReference type="SMART" id="SM01361"/>
    </source>
</evidence>
<dbReference type="STRING" id="1676925.ENSPKIP00000003381"/>
<comment type="similarity">
    <text evidence="2">Belongs to the protease inhibitor I39 (alpha-2-macroglobulin) family.</text>
</comment>
<keyword evidence="7" id="KW-1015">Disulfide bond</keyword>
<sequence length="1349" mass="149525">MKGFLRFGQLVEQCDSFRSSFLVTFPGVIPTGSETKFCSLLLHVNEMLQLTVSLVDGNQTTVLQEVHSDKDIYQLSVESIQVIRVELRGQDLQLVKETNVRIKPATPISFIQTDKPIYKPGQTVHFRIVSLDTTFAPVDQLCCVSIQDPKFNRIAQWTNVRTDQKIQQLSHPLSSEAPLGGYVLRVFSGQHRSHYNFKVMDYVLPRFEVSLKVPSKVYILESQLKVSVCGRYTYGQAVPGKASFELCLSCPLKDVCCRHAESLEKSGCASHIFDMFFFYNSTAMGLETLMFNATVEEEETGIILAKSTPIDMVKRIGSVSFVDTPAFYEPGSTIEGKIKVTYYNDTPVANAELQLLQGYWYNRVPLLNGTTNADGILSFSINTTSLLVPGFGLLYGTFNEPTETLSAIEAEAPHRQTYSLLSLKSIEKPLRCGSTVPIVVKYTLVGETSNANPLHIYYLVSYLLKAQYVLSNRRKTSFLLEAIEELSPIAQVLVYMVLPSGGVIGNNMDFSVEKCLKHKVSMEFTPSRAVPGENVELKVTALPGALCALASVDQSVLLLDASKRLSAEKIFDLLPVQRSAELPYWMDEASTCMPVRSKRYLSYDRDIFALSNFRVRFFLSTKQNTSFLLSVCRDSGSARVSRVVPDTITTWETDAFCLSQAGLGLAPPLNLTVFQPFFLEITLPYSVVRGENFELKATVFNYLPKCIMVTVTAAPSTDYTLQACPGCQYSNCLCASERKTFKWVLVPSALGAVNVSISAEASSTETLCNNEVVSIPDRGRIDRVTRTLLVKVSNARLGIRHFNLWLISASESVQLQLPENVVEGSTRVTFSVLGDILGHALQNVENLLRMPYGCGEQNMVLLAPNIYLLHYLKATNQLTPATHEKATGFLKSGYQRQLNYKHHNGAFSTFGSGSGNNWLTAFVAKSFTSAQEFIYIEPKQMKEAHSWLFTTQKPDGCFLTVGKLFNNRMKGGVDDDVTLTAYITAAFLESKMSVSTLIRASLACLRSDSSYLTNTYTTALLAYTFSLAGDQEKRAQLLDHLKKIASDKGGLHWSQSSSEKSEALSVEISSYVLLAVLATSPLTSTDLGYATKIVQWLVRQQNEYGGFSSTQDTVLALQALSVYATAVYSPDGSSTVSVQSAGAEQHHFTVNEDNRLLYQERALQDPQGLYSIAVQGTSCVSAQLVLHYNIPTPTLSTTFSVVTNTNSDCSSTRQQKILPLDFTIKYNGLMNNTNMVIVDVGMLSGFVPMQSSLKTLKTSISIDRVDVEDDHVIIYVAEVLFLLLADIPLTYTLQLEQQVNVKDLKPAIVKMYDYYQTSKDIPHMGVCVHELIGACAQCWLVSHSGLFFR</sequence>
<dbReference type="Gene3D" id="2.60.40.690">
    <property type="entry name" value="Alpha-macroglobulin, receptor-binding domain"/>
    <property type="match status" value="1"/>
</dbReference>
<dbReference type="InterPro" id="IPR009048">
    <property type="entry name" value="A-macroglobulin_rcpt-bd"/>
</dbReference>
<dbReference type="InterPro" id="IPR041813">
    <property type="entry name" value="A2M_TED"/>
</dbReference>
<feature type="domain" description="Alpha-2-macroglobulin bait region" evidence="9">
    <location>
        <begin position="421"/>
        <end position="559"/>
    </location>
</feature>
<keyword evidence="5" id="KW-0732">Signal</keyword>
<dbReference type="InterPro" id="IPR001599">
    <property type="entry name" value="Macroglobln_a2"/>
</dbReference>
<evidence type="ECO:0000256" key="6">
    <source>
        <dbReference type="ARBA" id="ARBA00022900"/>
    </source>
</evidence>
<evidence type="ECO:0000259" key="10">
    <source>
        <dbReference type="SMART" id="SM01360"/>
    </source>
</evidence>
<dbReference type="Pfam" id="PF07703">
    <property type="entry name" value="A2M_BRD"/>
    <property type="match status" value="1"/>
</dbReference>
<evidence type="ECO:0000256" key="8">
    <source>
        <dbReference type="ARBA" id="ARBA00023180"/>
    </source>
</evidence>
<reference evidence="12" key="1">
    <citation type="submission" date="2025-08" db="UniProtKB">
        <authorList>
            <consortium name="Ensembl"/>
        </authorList>
    </citation>
    <scope>IDENTIFICATION</scope>
</reference>
<dbReference type="Gene3D" id="2.60.40.1940">
    <property type="match status" value="1"/>
</dbReference>
<dbReference type="InterPro" id="IPR011626">
    <property type="entry name" value="Alpha-macroglobulin_TED"/>
</dbReference>
<dbReference type="PANTHER" id="PTHR11412:SF150">
    <property type="entry name" value="ALPHA-2-MACROGLOBULIN-RELATED"/>
    <property type="match status" value="1"/>
</dbReference>
<keyword evidence="3" id="KW-0964">Secreted</keyword>
<dbReference type="InterPro" id="IPR036595">
    <property type="entry name" value="A-macroglobulin_rcpt-bd_sf"/>
</dbReference>
<dbReference type="Pfam" id="PF07678">
    <property type="entry name" value="TED_complement"/>
    <property type="match status" value="1"/>
</dbReference>
<dbReference type="GO" id="GO:0004867">
    <property type="term" value="F:serine-type endopeptidase inhibitor activity"/>
    <property type="evidence" value="ECO:0007669"/>
    <property type="project" value="UniProtKB-KW"/>
</dbReference>
<dbReference type="Proteomes" id="UP000261540">
    <property type="component" value="Unplaced"/>
</dbReference>
<dbReference type="PROSITE" id="PS00477">
    <property type="entry name" value="ALPHA_2_MACROGLOBULIN"/>
    <property type="match status" value="1"/>
</dbReference>
<dbReference type="SUPFAM" id="SSF49410">
    <property type="entry name" value="Alpha-macroglobulin receptor domain"/>
    <property type="match status" value="1"/>
</dbReference>
<dbReference type="InterPro" id="IPR040839">
    <property type="entry name" value="MG4"/>
</dbReference>
<comment type="subcellular location">
    <subcellularLocation>
        <location evidence="1">Secreted</location>
    </subcellularLocation>
</comment>
<dbReference type="InterPro" id="IPR013783">
    <property type="entry name" value="Ig-like_fold"/>
</dbReference>
<dbReference type="SUPFAM" id="SSF48239">
    <property type="entry name" value="Terpenoid cyclases/Protein prenyltransferases"/>
    <property type="match status" value="1"/>
</dbReference>
<dbReference type="Gene3D" id="2.20.130.20">
    <property type="match status" value="1"/>
</dbReference>
<evidence type="ECO:0000313" key="12">
    <source>
        <dbReference type="Ensembl" id="ENSPKIP00000003381.1"/>
    </source>
</evidence>
<evidence type="ECO:0000256" key="2">
    <source>
        <dbReference type="ARBA" id="ARBA00010952"/>
    </source>
</evidence>
<dbReference type="Pfam" id="PF07677">
    <property type="entry name" value="A2M_recep"/>
    <property type="match status" value="1"/>
</dbReference>
<dbReference type="FunFam" id="1.50.10.20:FF:000001">
    <property type="entry name" value="CD109 isoform 1"/>
    <property type="match status" value="1"/>
</dbReference>
<name>A0A3B3QD93_9TELE</name>
<dbReference type="Ensembl" id="ENSPKIT00000027342.1">
    <property type="protein sequence ID" value="ENSPKIP00000003381.1"/>
    <property type="gene ID" value="ENSPKIG00000020540.1"/>
</dbReference>
<dbReference type="Gene3D" id="2.60.40.1930">
    <property type="match status" value="2"/>
</dbReference>
<evidence type="ECO:0000259" key="9">
    <source>
        <dbReference type="SMART" id="SM01359"/>
    </source>
</evidence>
<keyword evidence="4" id="KW-0646">Protease inhibitor</keyword>
<feature type="domain" description="Alpha-2-macroglobulin" evidence="10">
    <location>
        <begin position="625"/>
        <end position="713"/>
    </location>
</feature>
<evidence type="ECO:0000256" key="3">
    <source>
        <dbReference type="ARBA" id="ARBA00022525"/>
    </source>
</evidence>